<dbReference type="AlphaFoldDB" id="A0A0A8Z8T9"/>
<dbReference type="EMBL" id="GBRH01262674">
    <property type="protein sequence ID" value="JAD35221.1"/>
    <property type="molecule type" value="Transcribed_RNA"/>
</dbReference>
<accession>A0A0A8Z8T9</accession>
<feature type="region of interest" description="Disordered" evidence="1">
    <location>
        <begin position="1"/>
        <end position="39"/>
    </location>
</feature>
<protein>
    <submittedName>
        <fullName evidence="2">Uncharacterized protein</fullName>
    </submittedName>
</protein>
<reference evidence="2" key="1">
    <citation type="submission" date="2014-09" db="EMBL/GenBank/DDBJ databases">
        <authorList>
            <person name="Magalhaes I.L.F."/>
            <person name="Oliveira U."/>
            <person name="Santos F.R."/>
            <person name="Vidigal T.H.D.A."/>
            <person name="Brescovit A.D."/>
            <person name="Santos A.J."/>
        </authorList>
    </citation>
    <scope>NUCLEOTIDE SEQUENCE</scope>
    <source>
        <tissue evidence="2">Shoot tissue taken approximately 20 cm above the soil surface</tissue>
    </source>
</reference>
<reference evidence="2" key="2">
    <citation type="journal article" date="2015" name="Data Brief">
        <title>Shoot transcriptome of the giant reed, Arundo donax.</title>
        <authorList>
            <person name="Barrero R.A."/>
            <person name="Guerrero F.D."/>
            <person name="Moolhuijzen P."/>
            <person name="Goolsby J.A."/>
            <person name="Tidwell J."/>
            <person name="Bellgard S.E."/>
            <person name="Bellgard M.I."/>
        </authorList>
    </citation>
    <scope>NUCLEOTIDE SEQUENCE</scope>
    <source>
        <tissue evidence="2">Shoot tissue taken approximately 20 cm above the soil surface</tissue>
    </source>
</reference>
<name>A0A0A8Z8T9_ARUDO</name>
<evidence type="ECO:0000256" key="1">
    <source>
        <dbReference type="SAM" id="MobiDB-lite"/>
    </source>
</evidence>
<evidence type="ECO:0000313" key="2">
    <source>
        <dbReference type="EMBL" id="JAD35221.1"/>
    </source>
</evidence>
<proteinExistence type="predicted"/>
<sequence length="39" mass="4336">MPPWPPATALHRSIRRPGSHSPRAPSIRSCRLRPSVLHG</sequence>
<organism evidence="2">
    <name type="scientific">Arundo donax</name>
    <name type="common">Giant reed</name>
    <name type="synonym">Donax arundinaceus</name>
    <dbReference type="NCBI Taxonomy" id="35708"/>
    <lineage>
        <taxon>Eukaryota</taxon>
        <taxon>Viridiplantae</taxon>
        <taxon>Streptophyta</taxon>
        <taxon>Embryophyta</taxon>
        <taxon>Tracheophyta</taxon>
        <taxon>Spermatophyta</taxon>
        <taxon>Magnoliopsida</taxon>
        <taxon>Liliopsida</taxon>
        <taxon>Poales</taxon>
        <taxon>Poaceae</taxon>
        <taxon>PACMAD clade</taxon>
        <taxon>Arundinoideae</taxon>
        <taxon>Arundineae</taxon>
        <taxon>Arundo</taxon>
    </lineage>
</organism>